<dbReference type="OrthoDB" id="509852at2"/>
<dbReference type="PROSITE" id="PS50404">
    <property type="entry name" value="GST_NTER"/>
    <property type="match status" value="1"/>
</dbReference>
<dbReference type="InterPro" id="IPR010987">
    <property type="entry name" value="Glutathione-S-Trfase_C-like"/>
</dbReference>
<dbReference type="InterPro" id="IPR036249">
    <property type="entry name" value="Thioredoxin-like_sf"/>
</dbReference>
<dbReference type="AlphaFoldDB" id="A0A6B8KJX0"/>
<reference evidence="4 5" key="1">
    <citation type="submission" date="2019-11" db="EMBL/GenBank/DDBJ databases">
        <title>The genome sequence of Methylocystis heyeri.</title>
        <authorList>
            <person name="Oshkin I.Y."/>
            <person name="Miroshnikov K."/>
            <person name="Dedysh S.N."/>
        </authorList>
    </citation>
    <scope>NUCLEOTIDE SEQUENCE [LARGE SCALE GENOMIC DNA]</scope>
    <source>
        <strain evidence="4 5">H2</strain>
    </source>
</reference>
<protein>
    <submittedName>
        <fullName evidence="4">Maleylacetoacetate isomerase</fullName>
        <ecNumber evidence="4">5.2.1.2</ecNumber>
    </submittedName>
</protein>
<dbReference type="Pfam" id="PF13409">
    <property type="entry name" value="GST_N_2"/>
    <property type="match status" value="1"/>
</dbReference>
<dbReference type="SUPFAM" id="SSF52833">
    <property type="entry name" value="Thioredoxin-like"/>
    <property type="match status" value="1"/>
</dbReference>
<keyword evidence="4" id="KW-0413">Isomerase</keyword>
<dbReference type="InterPro" id="IPR040079">
    <property type="entry name" value="Glutathione_S-Trfase"/>
</dbReference>
<dbReference type="Proteomes" id="UP000309061">
    <property type="component" value="Chromosome"/>
</dbReference>
<dbReference type="GO" id="GO:0005737">
    <property type="term" value="C:cytoplasm"/>
    <property type="evidence" value="ECO:0007669"/>
    <property type="project" value="InterPro"/>
</dbReference>
<dbReference type="GO" id="GO:0004364">
    <property type="term" value="F:glutathione transferase activity"/>
    <property type="evidence" value="ECO:0007669"/>
    <property type="project" value="TreeGrafter"/>
</dbReference>
<evidence type="ECO:0000259" key="3">
    <source>
        <dbReference type="PROSITE" id="PS50405"/>
    </source>
</evidence>
<dbReference type="GO" id="GO:0006559">
    <property type="term" value="P:L-phenylalanine catabolic process"/>
    <property type="evidence" value="ECO:0007669"/>
    <property type="project" value="TreeGrafter"/>
</dbReference>
<dbReference type="EMBL" id="CP046052">
    <property type="protein sequence ID" value="QGM47235.1"/>
    <property type="molecule type" value="Genomic_DNA"/>
</dbReference>
<dbReference type="InterPro" id="IPR004045">
    <property type="entry name" value="Glutathione_S-Trfase_N"/>
</dbReference>
<dbReference type="Gene3D" id="3.40.30.10">
    <property type="entry name" value="Glutaredoxin"/>
    <property type="match status" value="1"/>
</dbReference>
<dbReference type="PANTHER" id="PTHR42673:SF4">
    <property type="entry name" value="MALEYLACETOACETATE ISOMERASE"/>
    <property type="match status" value="1"/>
</dbReference>
<dbReference type="SFLD" id="SFLDS00019">
    <property type="entry name" value="Glutathione_Transferase_(cytos"/>
    <property type="match status" value="1"/>
</dbReference>
<dbReference type="SUPFAM" id="SSF47616">
    <property type="entry name" value="GST C-terminal domain-like"/>
    <property type="match status" value="1"/>
</dbReference>
<dbReference type="PANTHER" id="PTHR42673">
    <property type="entry name" value="MALEYLACETOACETATE ISOMERASE"/>
    <property type="match status" value="1"/>
</dbReference>
<keyword evidence="5" id="KW-1185">Reference proteome</keyword>
<dbReference type="InterPro" id="IPR034330">
    <property type="entry name" value="GST_Zeta_C"/>
</dbReference>
<comment type="similarity">
    <text evidence="1">Belongs to the GST superfamily. Zeta family.</text>
</comment>
<accession>A0A6B8KJX0</accession>
<dbReference type="NCBIfam" id="TIGR01262">
    <property type="entry name" value="maiA"/>
    <property type="match status" value="1"/>
</dbReference>
<evidence type="ECO:0000256" key="1">
    <source>
        <dbReference type="ARBA" id="ARBA00010007"/>
    </source>
</evidence>
<dbReference type="GO" id="GO:0016034">
    <property type="term" value="F:maleylacetoacetate isomerase activity"/>
    <property type="evidence" value="ECO:0007669"/>
    <property type="project" value="UniProtKB-EC"/>
</dbReference>
<proteinExistence type="inferred from homology"/>
<evidence type="ECO:0000313" key="4">
    <source>
        <dbReference type="EMBL" id="QGM47235.1"/>
    </source>
</evidence>
<name>A0A6B8KJX0_9HYPH</name>
<evidence type="ECO:0000313" key="5">
    <source>
        <dbReference type="Proteomes" id="UP000309061"/>
    </source>
</evidence>
<feature type="domain" description="GST N-terminal" evidence="2">
    <location>
        <begin position="1"/>
        <end position="81"/>
    </location>
</feature>
<dbReference type="KEGG" id="mhey:H2LOC_016920"/>
<dbReference type="EC" id="5.2.1.2" evidence="4"/>
<sequence>MLLYDYHRSTAAYRVRIALELKGIAAQRKEVDLLHGEHVRADFLRVNHQGLLPALALDDGAVLTQSLAIVEYLDAIRPEPRLVPEDPVVAAQVRSVALMIACDIHPLGAPRVVAHLKERFHATEDEIGAWRRKWQLGGLEAVEEAIRPGPYCCGQDVTLADVCLMPQLYSARRFEVPLDGFPRILAVEKACEEHPAFHAAHPARRSSREQE</sequence>
<dbReference type="InterPro" id="IPR036282">
    <property type="entry name" value="Glutathione-S-Trfase_C_sf"/>
</dbReference>
<dbReference type="CDD" id="cd03191">
    <property type="entry name" value="GST_C_Zeta"/>
    <property type="match status" value="1"/>
</dbReference>
<dbReference type="PROSITE" id="PS50405">
    <property type="entry name" value="GST_CTER"/>
    <property type="match status" value="1"/>
</dbReference>
<dbReference type="GO" id="GO:0006749">
    <property type="term" value="P:glutathione metabolic process"/>
    <property type="evidence" value="ECO:0007669"/>
    <property type="project" value="TreeGrafter"/>
</dbReference>
<feature type="domain" description="GST C-terminal" evidence="3">
    <location>
        <begin position="86"/>
        <end position="211"/>
    </location>
</feature>
<dbReference type="RefSeq" id="WP_136497512.1">
    <property type="nucleotide sequence ID" value="NZ_CP046052.1"/>
</dbReference>
<gene>
    <name evidence="4" type="primary">maiA</name>
    <name evidence="4" type="ORF">H2LOC_016920</name>
</gene>
<dbReference type="SFLD" id="SFLDG00358">
    <property type="entry name" value="Main_(cytGST)"/>
    <property type="match status" value="1"/>
</dbReference>
<evidence type="ECO:0000259" key="2">
    <source>
        <dbReference type="PROSITE" id="PS50404"/>
    </source>
</evidence>
<organism evidence="4 5">
    <name type="scientific">Methylocystis heyeri</name>
    <dbReference type="NCBI Taxonomy" id="391905"/>
    <lineage>
        <taxon>Bacteria</taxon>
        <taxon>Pseudomonadati</taxon>
        <taxon>Pseudomonadota</taxon>
        <taxon>Alphaproteobacteria</taxon>
        <taxon>Hyphomicrobiales</taxon>
        <taxon>Methylocystaceae</taxon>
        <taxon>Methylocystis</taxon>
    </lineage>
</organism>
<dbReference type="InterPro" id="IPR005955">
    <property type="entry name" value="GST_Zeta"/>
</dbReference>
<dbReference type="Gene3D" id="1.20.1050.10">
    <property type="match status" value="1"/>
</dbReference>